<dbReference type="Proteomes" id="UP001076655">
    <property type="component" value="Unassembled WGS sequence"/>
</dbReference>
<evidence type="ECO:0000313" key="2">
    <source>
        <dbReference type="Proteomes" id="UP001076655"/>
    </source>
</evidence>
<accession>A0A9Q4CRF8</accession>
<protein>
    <recommendedName>
        <fullName evidence="3">DNA-binding protein</fullName>
    </recommendedName>
</protein>
<reference evidence="1" key="1">
    <citation type="submission" date="2022-08" db="EMBL/GenBank/DDBJ databases">
        <authorList>
            <person name="Dale J.L."/>
        </authorList>
    </citation>
    <scope>NUCLEOTIDE SEQUENCE</scope>
    <source>
        <strain evidence="1">2022EL-00758</strain>
    </source>
</reference>
<sequence>MAKDLTESWHDRQNILNNRYALQKAEQHLALGGVQFNGEAVFTKQQVIELFEISERTIERYLSSHAVN</sequence>
<comment type="caution">
    <text evidence="1">The sequence shown here is derived from an EMBL/GenBank/DDBJ whole genome shotgun (WGS) entry which is preliminary data.</text>
</comment>
<organism evidence="1 2">
    <name type="scientific">Morganella morganii</name>
    <name type="common">Proteus morganii</name>
    <dbReference type="NCBI Taxonomy" id="582"/>
    <lineage>
        <taxon>Bacteria</taxon>
        <taxon>Pseudomonadati</taxon>
        <taxon>Pseudomonadota</taxon>
        <taxon>Gammaproteobacteria</taxon>
        <taxon>Enterobacterales</taxon>
        <taxon>Morganellaceae</taxon>
        <taxon>Morganella</taxon>
    </lineage>
</organism>
<evidence type="ECO:0008006" key="3">
    <source>
        <dbReference type="Google" id="ProtNLM"/>
    </source>
</evidence>
<dbReference type="EMBL" id="JAPNMI010000009">
    <property type="protein sequence ID" value="MCY0791254.1"/>
    <property type="molecule type" value="Genomic_DNA"/>
</dbReference>
<name>A0A9Q4CRF8_MORMO</name>
<gene>
    <name evidence="1" type="ORF">N0392_16345</name>
</gene>
<proteinExistence type="predicted"/>
<dbReference type="AlphaFoldDB" id="A0A9Q4CRF8"/>
<dbReference type="RefSeq" id="WP_258517961.1">
    <property type="nucleotide sequence ID" value="NZ_JAPNMI010000009.1"/>
</dbReference>
<evidence type="ECO:0000313" key="1">
    <source>
        <dbReference type="EMBL" id="MCY0791254.1"/>
    </source>
</evidence>